<sequence>MDLKKLKVVELNAQEIKKTEGGWWQAVLIGLAWSAWENVGDIREGFSDGYHGVKPRHIK</sequence>
<evidence type="ECO:0000313" key="2">
    <source>
        <dbReference type="Proteomes" id="UP000830552"/>
    </source>
</evidence>
<accession>A0ABY4K1A3</accession>
<evidence type="ECO:0008006" key="3">
    <source>
        <dbReference type="Google" id="ProtNLM"/>
    </source>
</evidence>
<organism evidence="1 2">
    <name type="scientific">Chryseobacterium nepalense</name>
    <dbReference type="NCBI Taxonomy" id="1854498"/>
    <lineage>
        <taxon>Bacteria</taxon>
        <taxon>Pseudomonadati</taxon>
        <taxon>Bacteroidota</taxon>
        <taxon>Flavobacteriia</taxon>
        <taxon>Flavobacteriales</taxon>
        <taxon>Weeksellaceae</taxon>
        <taxon>Chryseobacterium group</taxon>
        <taxon>Chryseobacterium</taxon>
    </lineage>
</organism>
<proteinExistence type="predicted"/>
<evidence type="ECO:0000313" key="1">
    <source>
        <dbReference type="EMBL" id="UPQ74574.1"/>
    </source>
</evidence>
<gene>
    <name evidence="1" type="ORF">M0D58_10965</name>
</gene>
<name>A0ABY4K1A3_9FLAO</name>
<keyword evidence="2" id="KW-1185">Reference proteome</keyword>
<protein>
    <recommendedName>
        <fullName evidence="3">Class IIb bacteriocin, lactobin A/cerein 7B family</fullName>
    </recommendedName>
</protein>
<reference evidence="1" key="1">
    <citation type="submission" date="2022-04" db="EMBL/GenBank/DDBJ databases">
        <title>Evolutionary, genomic, and biogeographic characterization of Chryseobacterium nepalense represented by a plastic-degrading bacterium AC3.</title>
        <authorList>
            <person name="Yin Z."/>
            <person name="Liu X."/>
            <person name="Wang D."/>
            <person name="Xie Z."/>
        </authorList>
    </citation>
    <scope>NUCLEOTIDE SEQUENCE</scope>
    <source>
        <strain evidence="1">AC3</strain>
    </source>
</reference>
<dbReference type="RefSeq" id="WP_248389189.1">
    <property type="nucleotide sequence ID" value="NZ_CP096203.1"/>
</dbReference>
<dbReference type="EMBL" id="CP096203">
    <property type="protein sequence ID" value="UPQ74574.1"/>
    <property type="molecule type" value="Genomic_DNA"/>
</dbReference>
<dbReference type="Proteomes" id="UP000830552">
    <property type="component" value="Chromosome"/>
</dbReference>